<dbReference type="GO" id="GO:0004853">
    <property type="term" value="F:uroporphyrinogen decarboxylase activity"/>
    <property type="evidence" value="ECO:0007669"/>
    <property type="project" value="UniProtKB-EC"/>
</dbReference>
<proteinExistence type="predicted"/>
<feature type="domain" description="Uroporphyrinogen decarboxylase (URO-D)" evidence="1">
    <location>
        <begin position="147"/>
        <end position="394"/>
    </location>
</feature>
<sequence>MAVMTFREKILATLKGEATDCLPYVPRLDLWYKANKLRGTLPSKYKKATLTEIVDDLGVGYHAIIPDFLDFVDPLDEVDRALGIYRLRTLPYRTVLRGIRRNISYEGDLTCVEYQTPAGKVTTKVVYDEAMRQAGVTITHILEHAIKSVDDYEPVAYIFEHAEVQAAYEQYLVAKEEVGDRGVAVAYVSLAGSPMHLIQRELMSYNIFFYELHDHPKELEWLTQRIQGYYQRVFDVVAKSPAEVILLGANYDAQITWPPFFREHITPTLARAADTLHAAGKFLLTHTDGENKGLLQSYLDSKIDIADSICPAPMTQLSLRDVREAFAGKVTVWGGIPSVSVLENSMSDREFEEYLADLLVQAGQGDHLILSIADTTPPDATFSRIERIARAAREFGPVGRV</sequence>
<dbReference type="KEGG" id="aacx:DEACI_0098"/>
<keyword evidence="4" id="KW-1185">Reference proteome</keyword>
<evidence type="ECO:0000313" key="3">
    <source>
        <dbReference type="EMBL" id="CEJ06720.1"/>
    </source>
</evidence>
<protein>
    <submittedName>
        <fullName evidence="2 3">Uroporphyrinogen decarboxylase</fullName>
        <ecNumber evidence="2 3">4.1.1.37</ecNumber>
    </submittedName>
</protein>
<dbReference type="Proteomes" id="UP000836597">
    <property type="component" value="Chromosome"/>
</dbReference>
<dbReference type="AlphaFoldDB" id="A0A8S0Y1H3"/>
<dbReference type="Pfam" id="PF01208">
    <property type="entry name" value="URO-D"/>
    <property type="match status" value="1"/>
</dbReference>
<dbReference type="EMBL" id="LR746496">
    <property type="protein sequence ID" value="CAA7599475.1"/>
    <property type="molecule type" value="Genomic_DNA"/>
</dbReference>
<organism evidence="2">
    <name type="scientific">Acididesulfobacillus acetoxydans</name>
    <dbReference type="NCBI Taxonomy" id="1561005"/>
    <lineage>
        <taxon>Bacteria</taxon>
        <taxon>Bacillati</taxon>
        <taxon>Bacillota</taxon>
        <taxon>Clostridia</taxon>
        <taxon>Eubacteriales</taxon>
        <taxon>Peptococcaceae</taxon>
        <taxon>Acididesulfobacillus</taxon>
    </lineage>
</organism>
<name>A0A8S0Y1H3_9FIRM</name>
<dbReference type="EMBL" id="CDGJ01000033">
    <property type="protein sequence ID" value="CEJ06720.1"/>
    <property type="molecule type" value="Genomic_DNA"/>
</dbReference>
<dbReference type="PANTHER" id="PTHR47099:SF1">
    <property type="entry name" value="METHYLCOBAMIDE:COM METHYLTRANSFERASE MTBA"/>
    <property type="match status" value="1"/>
</dbReference>
<dbReference type="Gene3D" id="3.20.20.210">
    <property type="match status" value="1"/>
</dbReference>
<dbReference type="InterPro" id="IPR000257">
    <property type="entry name" value="Uroporphyrinogen_deCOase"/>
</dbReference>
<dbReference type="RefSeq" id="WP_240983278.1">
    <property type="nucleotide sequence ID" value="NZ_CDGJ01000033.1"/>
</dbReference>
<dbReference type="InterPro" id="IPR038071">
    <property type="entry name" value="UROD/MetE-like_sf"/>
</dbReference>
<dbReference type="SUPFAM" id="SSF51726">
    <property type="entry name" value="UROD/MetE-like"/>
    <property type="match status" value="1"/>
</dbReference>
<dbReference type="Proteomes" id="UP001071230">
    <property type="component" value="Unassembled WGS sequence"/>
</dbReference>
<reference evidence="2" key="2">
    <citation type="submission" date="2020-01" db="EMBL/GenBank/DDBJ databases">
        <authorList>
            <person name="Hornung B."/>
        </authorList>
    </citation>
    <scope>NUCLEOTIDE SEQUENCE</scope>
    <source>
        <strain evidence="2">PacBioINE</strain>
    </source>
</reference>
<dbReference type="PANTHER" id="PTHR47099">
    <property type="entry name" value="METHYLCOBAMIDE:COM METHYLTRANSFERASE MTBA"/>
    <property type="match status" value="1"/>
</dbReference>
<evidence type="ECO:0000313" key="2">
    <source>
        <dbReference type="EMBL" id="CAA7599475.1"/>
    </source>
</evidence>
<evidence type="ECO:0000313" key="4">
    <source>
        <dbReference type="Proteomes" id="UP001071230"/>
    </source>
</evidence>
<evidence type="ECO:0000259" key="1">
    <source>
        <dbReference type="Pfam" id="PF01208"/>
    </source>
</evidence>
<keyword evidence="2" id="KW-0456">Lyase</keyword>
<accession>A0A8S0Y1H3</accession>
<dbReference type="EC" id="4.1.1.37" evidence="2 3"/>
<dbReference type="GO" id="GO:0006779">
    <property type="term" value="P:porphyrin-containing compound biosynthetic process"/>
    <property type="evidence" value="ECO:0007669"/>
    <property type="project" value="InterPro"/>
</dbReference>
<gene>
    <name evidence="2" type="ORF">DEACI_0098</name>
    <name evidence="3" type="ORF">DEACI_1170</name>
</gene>
<reference evidence="3" key="1">
    <citation type="submission" date="2014-11" db="EMBL/GenBank/DDBJ databases">
        <authorList>
            <person name="Hornung B.V."/>
        </authorList>
    </citation>
    <scope>NUCLEOTIDE SEQUENCE</scope>
    <source>
        <strain evidence="3">INE</strain>
    </source>
</reference>
<dbReference type="InterPro" id="IPR052024">
    <property type="entry name" value="Methanogen_methyltrans"/>
</dbReference>